<evidence type="ECO:0000313" key="10">
    <source>
        <dbReference type="EMBL" id="CAK9165706.1"/>
    </source>
</evidence>
<feature type="region of interest" description="Disordered" evidence="8">
    <location>
        <begin position="1"/>
        <end position="50"/>
    </location>
</feature>
<evidence type="ECO:0000313" key="11">
    <source>
        <dbReference type="Proteomes" id="UP001642360"/>
    </source>
</evidence>
<dbReference type="SMART" id="SM00355">
    <property type="entry name" value="ZnF_C2H2"/>
    <property type="match status" value="3"/>
</dbReference>
<evidence type="ECO:0000256" key="2">
    <source>
        <dbReference type="ARBA" id="ARBA00022737"/>
    </source>
</evidence>
<keyword evidence="2" id="KW-0677">Repeat</keyword>
<dbReference type="GO" id="GO:0008270">
    <property type="term" value="F:zinc ion binding"/>
    <property type="evidence" value="ECO:0007669"/>
    <property type="project" value="UniProtKB-KW"/>
</dbReference>
<evidence type="ECO:0000256" key="8">
    <source>
        <dbReference type="SAM" id="MobiDB-lite"/>
    </source>
</evidence>
<feature type="compositionally biased region" description="Basic and acidic residues" evidence="8">
    <location>
        <begin position="40"/>
        <end position="50"/>
    </location>
</feature>
<evidence type="ECO:0000256" key="5">
    <source>
        <dbReference type="ARBA" id="ARBA00023015"/>
    </source>
</evidence>
<keyword evidence="3 7" id="KW-0863">Zinc-finger</keyword>
<keyword evidence="6" id="KW-0804">Transcription</keyword>
<protein>
    <recommendedName>
        <fullName evidence="9">C2H2-type domain-containing protein</fullName>
    </recommendedName>
</protein>
<feature type="domain" description="C2H2-type" evidence="9">
    <location>
        <begin position="401"/>
        <end position="429"/>
    </location>
</feature>
<dbReference type="PROSITE" id="PS50157">
    <property type="entry name" value="ZINC_FINGER_C2H2_2"/>
    <property type="match status" value="3"/>
</dbReference>
<feature type="domain" description="C2H2-type" evidence="9">
    <location>
        <begin position="715"/>
        <end position="742"/>
    </location>
</feature>
<feature type="domain" description="C2H2-type" evidence="9">
    <location>
        <begin position="52"/>
        <end position="74"/>
    </location>
</feature>
<dbReference type="PANTHER" id="PTHR45988:SF18">
    <property type="entry name" value="C2H2-TYPE ZINC FINGER FAMILY PROTEIN"/>
    <property type="match status" value="1"/>
</dbReference>
<gene>
    <name evidence="10" type="ORF">ILEXP_LOCUS34879</name>
</gene>
<proteinExistence type="predicted"/>
<dbReference type="Pfam" id="PF13912">
    <property type="entry name" value="zf-C2H2_6"/>
    <property type="match status" value="3"/>
</dbReference>
<keyword evidence="5" id="KW-0805">Transcription regulation</keyword>
<keyword evidence="1" id="KW-0479">Metal-binding</keyword>
<dbReference type="PANTHER" id="PTHR45988">
    <property type="entry name" value="C2H2 TYPE ZINC FINGER TRANSCRIPTION FACTOR FAMILY-RELATED"/>
    <property type="match status" value="1"/>
</dbReference>
<dbReference type="EMBL" id="CAUOFW020004447">
    <property type="protein sequence ID" value="CAK9165706.1"/>
    <property type="molecule type" value="Genomic_DNA"/>
</dbReference>
<feature type="compositionally biased region" description="Basic residues" evidence="8">
    <location>
        <begin position="1"/>
        <end position="11"/>
    </location>
</feature>
<comment type="caution">
    <text evidence="10">The sequence shown here is derived from an EMBL/GenBank/DDBJ whole genome shotgun (WGS) entry which is preliminary data.</text>
</comment>
<evidence type="ECO:0000256" key="1">
    <source>
        <dbReference type="ARBA" id="ARBA00022723"/>
    </source>
</evidence>
<dbReference type="AlphaFoldDB" id="A0ABC8TCP2"/>
<keyword evidence="11" id="KW-1185">Reference proteome</keyword>
<evidence type="ECO:0000256" key="6">
    <source>
        <dbReference type="ARBA" id="ARBA00023163"/>
    </source>
</evidence>
<accession>A0ABC8TCP2</accession>
<feature type="compositionally biased region" description="Low complexity" evidence="8">
    <location>
        <begin position="17"/>
        <end position="30"/>
    </location>
</feature>
<keyword evidence="4" id="KW-0862">Zinc</keyword>
<dbReference type="Proteomes" id="UP001642360">
    <property type="component" value="Unassembled WGS sequence"/>
</dbReference>
<sequence>MAHTQARKRQVLKNLKPKNSNNFQKQQKQPQKGRGKLKNKRTDNSTGHDKNLSCSICGRKFSSVNSLFEHISCHPEKCNSSSSYVTQEVEDQIESVFTPGIDLRESLKGWSVTSRRSRRAVSSSSDEQLRDGFQDLMGLMAQANGDSDAHEQRFEEFKGKNQVSESEKRKIKGYEFGYSKDYPMKKPRINQRGFSDVGNIGDITPEVMANESKGKAVLDCRGRPEEYDRKNSSDYESASKIIRKQLDNQNFQSVKRKMITNKERMEKMAPEDLEPLQGVCPEVSQKRKITAYPLGYKKDCALRKPRIFQRGFAGSYGTMPEVMAAKESKGKNVLDCDQFHSDKDSDCKNNNNNFQSLKGKMMMNEERMEKMAPEDLKPVQGVCPVIAEKRAETTAMTLAKYRCSDCDKCFESFQGLGGHRASGHNSSPQIHIYNANDESSFTSSFNEVNANHITKVNGIASSKVVENMALEDLGPVQGVCPEISEKLTFIRNKIPRIHICKAIEEPSLTASLSEDYGNSITKVDAIGVSKVVEKTAPEDLGPVEGVFPEVSKKPIIRRNQIPWICNAIDEPSLTASVNQDYANPFTEVNGIASSKVLEKRATDDLGLIQGVHPEVSKEPVETTANTLAGHGASRRKRLPKIHIFNAIEPSLTASVNEDYANPFTKVNGIASSKVLDNPNPCNVRSKNFLKSQALGSQRESKHNKLPSSKVGENAYQCKVCCRIFPSGKILGGHMNSHHRKGPAEAPSSQVLLAGEASRTGGRIVDFDLNEPAFMEDEDAMENHDEPVMGYLVRLVIIPSDDDLSVQQNSVVPASAHSLAIESPPTYNEEELPCMVVLQRIVTLIAIILVVLFSRQNPPKFRVSSITVSIFKPPASRLTTNVSFSIENPNKMATIFYDEAYLRVLSNNSTISSTPISPFHQFRSAEILLKANIEAPLLSINKSVAEAIDAAKKNGSVVEFTVTVDACVRVQLGSLRLKSGKMRVTCEEVKIKSNTRCA</sequence>
<evidence type="ECO:0000256" key="3">
    <source>
        <dbReference type="ARBA" id="ARBA00022771"/>
    </source>
</evidence>
<evidence type="ECO:0000259" key="9">
    <source>
        <dbReference type="PROSITE" id="PS50157"/>
    </source>
</evidence>
<dbReference type="InterPro" id="IPR044653">
    <property type="entry name" value="AZF1/2/3-like"/>
</dbReference>
<dbReference type="InterPro" id="IPR013087">
    <property type="entry name" value="Znf_C2H2_type"/>
</dbReference>
<name>A0ABC8TCP2_9AQUA</name>
<evidence type="ECO:0000256" key="4">
    <source>
        <dbReference type="ARBA" id="ARBA00022833"/>
    </source>
</evidence>
<evidence type="ECO:0000256" key="7">
    <source>
        <dbReference type="PROSITE-ProRule" id="PRU00042"/>
    </source>
</evidence>
<organism evidence="10 11">
    <name type="scientific">Ilex paraguariensis</name>
    <name type="common">yerba mate</name>
    <dbReference type="NCBI Taxonomy" id="185542"/>
    <lineage>
        <taxon>Eukaryota</taxon>
        <taxon>Viridiplantae</taxon>
        <taxon>Streptophyta</taxon>
        <taxon>Embryophyta</taxon>
        <taxon>Tracheophyta</taxon>
        <taxon>Spermatophyta</taxon>
        <taxon>Magnoliopsida</taxon>
        <taxon>eudicotyledons</taxon>
        <taxon>Gunneridae</taxon>
        <taxon>Pentapetalae</taxon>
        <taxon>asterids</taxon>
        <taxon>campanulids</taxon>
        <taxon>Aquifoliales</taxon>
        <taxon>Aquifoliaceae</taxon>
        <taxon>Ilex</taxon>
    </lineage>
</organism>
<dbReference type="PROSITE" id="PS00028">
    <property type="entry name" value="ZINC_FINGER_C2H2_1"/>
    <property type="match status" value="3"/>
</dbReference>
<dbReference type="GO" id="GO:0043565">
    <property type="term" value="F:sequence-specific DNA binding"/>
    <property type="evidence" value="ECO:0007669"/>
    <property type="project" value="UniProtKB-ARBA"/>
</dbReference>
<reference evidence="10 11" key="1">
    <citation type="submission" date="2024-02" db="EMBL/GenBank/DDBJ databases">
        <authorList>
            <person name="Vignale AGUSTIN F."/>
            <person name="Sosa J E."/>
            <person name="Modenutti C."/>
        </authorList>
    </citation>
    <scope>NUCLEOTIDE SEQUENCE [LARGE SCALE GENOMIC DNA]</scope>
</reference>